<evidence type="ECO:0000313" key="10">
    <source>
        <dbReference type="Proteomes" id="UP000283975"/>
    </source>
</evidence>
<evidence type="ECO:0000259" key="7">
    <source>
        <dbReference type="PROSITE" id="PS51898"/>
    </source>
</evidence>
<evidence type="ECO:0000256" key="6">
    <source>
        <dbReference type="PROSITE-ProRule" id="PRU01248"/>
    </source>
</evidence>
<dbReference type="InterPro" id="IPR050090">
    <property type="entry name" value="Tyrosine_recombinase_XerCD"/>
</dbReference>
<evidence type="ECO:0000256" key="5">
    <source>
        <dbReference type="ARBA" id="ARBA00023172"/>
    </source>
</evidence>
<dbReference type="PROSITE" id="PS51900">
    <property type="entry name" value="CB"/>
    <property type="match status" value="1"/>
</dbReference>
<dbReference type="GO" id="GO:0006310">
    <property type="term" value="P:DNA recombination"/>
    <property type="evidence" value="ECO:0007669"/>
    <property type="project" value="UniProtKB-KW"/>
</dbReference>
<dbReference type="SUPFAM" id="SSF56349">
    <property type="entry name" value="DNA breaking-rejoining enzymes"/>
    <property type="match status" value="1"/>
</dbReference>
<dbReference type="Gene3D" id="1.10.443.10">
    <property type="entry name" value="Intergrase catalytic core"/>
    <property type="match status" value="1"/>
</dbReference>
<keyword evidence="4 6" id="KW-0238">DNA-binding</keyword>
<comment type="function">
    <text evidence="1">Site-specific tyrosine recombinase, which acts by catalyzing the cutting and rejoining of the recombining DNA molecules.</text>
</comment>
<proteinExistence type="inferred from homology"/>
<keyword evidence="5" id="KW-0233">DNA recombination</keyword>
<comment type="similarity">
    <text evidence="2">Belongs to the 'phage' integrase family.</text>
</comment>
<evidence type="ECO:0000256" key="3">
    <source>
        <dbReference type="ARBA" id="ARBA00022908"/>
    </source>
</evidence>
<dbReference type="Pfam" id="PF00589">
    <property type="entry name" value="Phage_integrase"/>
    <property type="match status" value="1"/>
</dbReference>
<dbReference type="GO" id="GO:0003677">
    <property type="term" value="F:DNA binding"/>
    <property type="evidence" value="ECO:0007669"/>
    <property type="project" value="UniProtKB-UniRule"/>
</dbReference>
<keyword evidence="3" id="KW-0229">DNA integration</keyword>
<dbReference type="PANTHER" id="PTHR30349:SF89">
    <property type="entry name" value="INTEGRASE_RECOMBINASE"/>
    <property type="match status" value="1"/>
</dbReference>
<accession>A0A414ASF9</accession>
<evidence type="ECO:0000256" key="1">
    <source>
        <dbReference type="ARBA" id="ARBA00003283"/>
    </source>
</evidence>
<dbReference type="AlphaFoldDB" id="A0A414ASF9"/>
<dbReference type="InterPro" id="IPR002104">
    <property type="entry name" value="Integrase_catalytic"/>
</dbReference>
<reference evidence="9 10" key="1">
    <citation type="submission" date="2018-08" db="EMBL/GenBank/DDBJ databases">
        <title>A genome reference for cultivated species of the human gut microbiota.</title>
        <authorList>
            <person name="Zou Y."/>
            <person name="Xue W."/>
            <person name="Luo G."/>
        </authorList>
    </citation>
    <scope>NUCLEOTIDE SEQUENCE [LARGE SCALE GENOMIC DNA]</scope>
    <source>
        <strain evidence="9 10">AM35-14</strain>
    </source>
</reference>
<evidence type="ECO:0000256" key="2">
    <source>
        <dbReference type="ARBA" id="ARBA00008857"/>
    </source>
</evidence>
<feature type="domain" description="Tyr recombinase" evidence="7">
    <location>
        <begin position="101"/>
        <end position="274"/>
    </location>
</feature>
<dbReference type="InterPro" id="IPR004107">
    <property type="entry name" value="Integrase_SAM-like_N"/>
</dbReference>
<gene>
    <name evidence="9" type="ORF">DW839_19725</name>
</gene>
<feature type="domain" description="Core-binding (CB)" evidence="8">
    <location>
        <begin position="5"/>
        <end position="83"/>
    </location>
</feature>
<dbReference type="PROSITE" id="PS51898">
    <property type="entry name" value="TYR_RECOMBINASE"/>
    <property type="match status" value="1"/>
</dbReference>
<organism evidence="9 10">
    <name type="scientific">Enterocloster bolteae</name>
    <dbReference type="NCBI Taxonomy" id="208479"/>
    <lineage>
        <taxon>Bacteria</taxon>
        <taxon>Bacillati</taxon>
        <taxon>Bacillota</taxon>
        <taxon>Clostridia</taxon>
        <taxon>Lachnospirales</taxon>
        <taxon>Lachnospiraceae</taxon>
        <taxon>Enterocloster</taxon>
    </lineage>
</organism>
<comment type="caution">
    <text evidence="9">The sequence shown here is derived from an EMBL/GenBank/DDBJ whole genome shotgun (WGS) entry which is preliminary data.</text>
</comment>
<evidence type="ECO:0000259" key="8">
    <source>
        <dbReference type="PROSITE" id="PS51900"/>
    </source>
</evidence>
<evidence type="ECO:0000313" key="9">
    <source>
        <dbReference type="EMBL" id="RHC54447.1"/>
    </source>
</evidence>
<name>A0A414ASF9_9FIRM</name>
<dbReference type="InterPro" id="IPR013762">
    <property type="entry name" value="Integrase-like_cat_sf"/>
</dbReference>
<dbReference type="Proteomes" id="UP000283975">
    <property type="component" value="Unassembled WGS sequence"/>
</dbReference>
<dbReference type="InterPro" id="IPR010998">
    <property type="entry name" value="Integrase_recombinase_N"/>
</dbReference>
<dbReference type="Gene3D" id="1.10.150.130">
    <property type="match status" value="1"/>
</dbReference>
<dbReference type="GO" id="GO:0015074">
    <property type="term" value="P:DNA integration"/>
    <property type="evidence" value="ECO:0007669"/>
    <property type="project" value="UniProtKB-KW"/>
</dbReference>
<protein>
    <submittedName>
        <fullName evidence="9">Integrase</fullName>
    </submittedName>
</protein>
<dbReference type="EMBL" id="QSHZ01000022">
    <property type="protein sequence ID" value="RHC54447.1"/>
    <property type="molecule type" value="Genomic_DNA"/>
</dbReference>
<evidence type="ECO:0000256" key="4">
    <source>
        <dbReference type="ARBA" id="ARBA00023125"/>
    </source>
</evidence>
<dbReference type="PANTHER" id="PTHR30349">
    <property type="entry name" value="PHAGE INTEGRASE-RELATED"/>
    <property type="match status" value="1"/>
</dbReference>
<dbReference type="InterPro" id="IPR044068">
    <property type="entry name" value="CB"/>
</dbReference>
<dbReference type="Pfam" id="PF02899">
    <property type="entry name" value="Phage_int_SAM_1"/>
    <property type="match status" value="1"/>
</dbReference>
<sequence>MEGFMEMEMLLMKFESYLCDEEKSKSTINKYLHDVREMLDFMGQECISKELLIQYRGHLSRRCRARTVNGKLSAINAYLKCMGLEAHKVKFLKVQKRIYMDEKRDLTEQDCRRLLETASRTGKTQLYFLMLVLYGTGIRISELPYVTVEAVYQGNAEINMKGKYRVIIFPRNLVRQLKEYIRDADIKSGCIFRTKSGKCLDRSNICHSMKKICREARVDQSKVFPHNFRHLFAKSFYAIEKNLAHLADILGHTSIETTRIYVASSLKHYEKVMNRMGIAKDIKIPQNNHSVVSCRHFYKPKLQSSCIL</sequence>
<dbReference type="InterPro" id="IPR011010">
    <property type="entry name" value="DNA_brk_join_enz"/>
</dbReference>